<dbReference type="GO" id="GO:0045892">
    <property type="term" value="P:negative regulation of DNA-templated transcription"/>
    <property type="evidence" value="ECO:0007669"/>
    <property type="project" value="TreeGrafter"/>
</dbReference>
<name>A0A5N7MTQ1_9HYPH</name>
<dbReference type="Pfam" id="PF09339">
    <property type="entry name" value="HTH_IclR"/>
    <property type="match status" value="1"/>
</dbReference>
<dbReference type="FunFam" id="1.10.10.10:FF:000056">
    <property type="entry name" value="IclR family transcriptional regulator"/>
    <property type="match status" value="1"/>
</dbReference>
<evidence type="ECO:0000256" key="2">
    <source>
        <dbReference type="ARBA" id="ARBA00023125"/>
    </source>
</evidence>
<dbReference type="Proteomes" id="UP000403266">
    <property type="component" value="Unassembled WGS sequence"/>
</dbReference>
<dbReference type="PROSITE" id="PS51078">
    <property type="entry name" value="ICLR_ED"/>
    <property type="match status" value="1"/>
</dbReference>
<keyword evidence="3" id="KW-0804">Transcription</keyword>
<dbReference type="Gene3D" id="1.10.10.10">
    <property type="entry name" value="Winged helix-like DNA-binding domain superfamily/Winged helix DNA-binding domain"/>
    <property type="match status" value="1"/>
</dbReference>
<reference evidence="6 7" key="1">
    <citation type="journal article" date="2019" name="Syst. Appl. Microbiol.">
        <title>Microvirga tunisiensis sp. nov., a root nodule symbiotic bacterium isolated from Lupinus micranthus and L. luteus grown in Northern Tunisia.</title>
        <authorList>
            <person name="Msaddak A."/>
            <person name="Rejili M."/>
            <person name="Duran D."/>
            <person name="Mars M."/>
            <person name="Palacios J.M."/>
            <person name="Ruiz-Argueso T."/>
            <person name="Rey L."/>
            <person name="Imperial J."/>
        </authorList>
    </citation>
    <scope>NUCLEOTIDE SEQUENCE [LARGE SCALE GENOMIC DNA]</scope>
    <source>
        <strain evidence="6 7">Lmie10</strain>
    </source>
</reference>
<accession>A0A5N7MTQ1</accession>
<dbReference type="InterPro" id="IPR036390">
    <property type="entry name" value="WH_DNA-bd_sf"/>
</dbReference>
<feature type="domain" description="HTH iclR-type" evidence="4">
    <location>
        <begin position="20"/>
        <end position="82"/>
    </location>
</feature>
<feature type="domain" description="IclR-ED" evidence="5">
    <location>
        <begin position="83"/>
        <end position="268"/>
    </location>
</feature>
<keyword evidence="1" id="KW-0805">Transcription regulation</keyword>
<organism evidence="6 7">
    <name type="scientific">Microvirga tunisiensis</name>
    <dbReference type="NCBI Taxonomy" id="2108360"/>
    <lineage>
        <taxon>Bacteria</taxon>
        <taxon>Pseudomonadati</taxon>
        <taxon>Pseudomonadota</taxon>
        <taxon>Alphaproteobacteria</taxon>
        <taxon>Hyphomicrobiales</taxon>
        <taxon>Methylobacteriaceae</taxon>
        <taxon>Microvirga</taxon>
    </lineage>
</organism>
<proteinExistence type="predicted"/>
<sequence length="276" mass="29731">MRSGSDPQQAQERAHSRSTVQSLAKGFRILEAFGPDHDEMTLSEIAAIAELDPGTTHRMLNTMVDLGYIDRVPDSRRFRLSLKVLDLGFHAIAHRELRSLARPALRTLVNDTSEAASLGVLSGAEVLYIERVRAGVTRLGVDIRIGTTVPAHQSIIGHCILAFLPETELARLATLPRRQTFVTRNPIEWNDLGPALAEIRMSGHALRDSTLSEGLRILAVPVRDADGLAIGAISVAAPVGRSTEDEFLTLALAPAQTAARNIARALEASGSIGTSI</sequence>
<evidence type="ECO:0000259" key="5">
    <source>
        <dbReference type="PROSITE" id="PS51078"/>
    </source>
</evidence>
<protein>
    <submittedName>
        <fullName evidence="6">IclR family transcriptional regulator</fullName>
    </submittedName>
</protein>
<dbReference type="GO" id="GO:0003700">
    <property type="term" value="F:DNA-binding transcription factor activity"/>
    <property type="evidence" value="ECO:0007669"/>
    <property type="project" value="TreeGrafter"/>
</dbReference>
<dbReference type="InterPro" id="IPR036388">
    <property type="entry name" value="WH-like_DNA-bd_sf"/>
</dbReference>
<dbReference type="OrthoDB" id="8438735at2"/>
<evidence type="ECO:0000313" key="6">
    <source>
        <dbReference type="EMBL" id="MPR30372.1"/>
    </source>
</evidence>
<dbReference type="PANTHER" id="PTHR30136:SF34">
    <property type="entry name" value="TRANSCRIPTIONAL REGULATOR"/>
    <property type="match status" value="1"/>
</dbReference>
<evidence type="ECO:0000259" key="4">
    <source>
        <dbReference type="PROSITE" id="PS51077"/>
    </source>
</evidence>
<dbReference type="PROSITE" id="PS51077">
    <property type="entry name" value="HTH_ICLR"/>
    <property type="match status" value="1"/>
</dbReference>
<dbReference type="EMBL" id="VOSK01000356">
    <property type="protein sequence ID" value="MPR30372.1"/>
    <property type="molecule type" value="Genomic_DNA"/>
</dbReference>
<dbReference type="InterPro" id="IPR014757">
    <property type="entry name" value="Tscrpt_reg_IclR_C"/>
</dbReference>
<dbReference type="AlphaFoldDB" id="A0A5N7MTQ1"/>
<dbReference type="InterPro" id="IPR005471">
    <property type="entry name" value="Tscrpt_reg_IclR_N"/>
</dbReference>
<evidence type="ECO:0000256" key="1">
    <source>
        <dbReference type="ARBA" id="ARBA00023015"/>
    </source>
</evidence>
<dbReference type="Gene3D" id="3.30.450.40">
    <property type="match status" value="1"/>
</dbReference>
<dbReference type="SUPFAM" id="SSF55781">
    <property type="entry name" value="GAF domain-like"/>
    <property type="match status" value="1"/>
</dbReference>
<evidence type="ECO:0000256" key="3">
    <source>
        <dbReference type="ARBA" id="ARBA00023163"/>
    </source>
</evidence>
<dbReference type="InterPro" id="IPR029016">
    <property type="entry name" value="GAF-like_dom_sf"/>
</dbReference>
<dbReference type="SMART" id="SM00346">
    <property type="entry name" value="HTH_ICLR"/>
    <property type="match status" value="1"/>
</dbReference>
<dbReference type="InterPro" id="IPR050707">
    <property type="entry name" value="HTH_MetabolicPath_Reg"/>
</dbReference>
<dbReference type="SUPFAM" id="SSF46785">
    <property type="entry name" value="Winged helix' DNA-binding domain"/>
    <property type="match status" value="1"/>
</dbReference>
<keyword evidence="2" id="KW-0238">DNA-binding</keyword>
<dbReference type="PANTHER" id="PTHR30136">
    <property type="entry name" value="HELIX-TURN-HELIX TRANSCRIPTIONAL REGULATOR, ICLR FAMILY"/>
    <property type="match status" value="1"/>
</dbReference>
<dbReference type="GO" id="GO:0003677">
    <property type="term" value="F:DNA binding"/>
    <property type="evidence" value="ECO:0007669"/>
    <property type="project" value="UniProtKB-KW"/>
</dbReference>
<dbReference type="Pfam" id="PF01614">
    <property type="entry name" value="IclR_C"/>
    <property type="match status" value="1"/>
</dbReference>
<dbReference type="RefSeq" id="WP_152717217.1">
    <property type="nucleotide sequence ID" value="NZ_VOSJ01000388.1"/>
</dbReference>
<keyword evidence="7" id="KW-1185">Reference proteome</keyword>
<comment type="caution">
    <text evidence="6">The sequence shown here is derived from an EMBL/GenBank/DDBJ whole genome shotgun (WGS) entry which is preliminary data.</text>
</comment>
<gene>
    <name evidence="6" type="ORF">FS320_36435</name>
</gene>
<evidence type="ECO:0000313" key="7">
    <source>
        <dbReference type="Proteomes" id="UP000403266"/>
    </source>
</evidence>